<reference evidence="3" key="1">
    <citation type="submission" date="2019-01" db="EMBL/GenBank/DDBJ databases">
        <title>Cytophagaceae bacterium strain CAR-16.</title>
        <authorList>
            <person name="Chen W.-M."/>
        </authorList>
    </citation>
    <scope>NUCLEOTIDE SEQUENCE [LARGE SCALE GENOMIC DNA]</scope>
    <source>
        <strain evidence="3">CHR27</strain>
    </source>
</reference>
<dbReference type="OrthoDB" id="7478727at2"/>
<dbReference type="Proteomes" id="UP000290958">
    <property type="component" value="Unassembled WGS sequence"/>
</dbReference>
<evidence type="ECO:0000313" key="3">
    <source>
        <dbReference type="Proteomes" id="UP000290958"/>
    </source>
</evidence>
<feature type="compositionally biased region" description="Basic residues" evidence="1">
    <location>
        <begin position="176"/>
        <end position="187"/>
    </location>
</feature>
<evidence type="ECO:0000256" key="1">
    <source>
        <dbReference type="SAM" id="MobiDB-lite"/>
    </source>
</evidence>
<sequence length="236" mass="26109">MISAKLRRPGLGAFRDYERYAIQRAERAALIATDRASSGGKTGIRSDMSGVGLGRLGFALGSGSDLQKNGRVRRFGNSGFSASGWIYVRTRSERSLGALKIYSEGGDILPVTGKWEWIATDNVPKRIGRYRSTPRRYMQSGLASSVGPLVFIPGRHSGEALLVVKNVTTRTAGRPNPRRAPRSGRARAGREVQDMIVMFVGIKRTSRAQRFAPRERYREQQAALPSYWYQALGNET</sequence>
<evidence type="ECO:0000313" key="2">
    <source>
        <dbReference type="EMBL" id="RXR28959.1"/>
    </source>
</evidence>
<comment type="caution">
    <text evidence="2">The sequence shown here is derived from an EMBL/GenBank/DDBJ whole genome shotgun (WGS) entry which is preliminary data.</text>
</comment>
<protein>
    <submittedName>
        <fullName evidence="2">Uncharacterized protein</fullName>
    </submittedName>
</protein>
<dbReference type="AlphaFoldDB" id="A0A4Q1KIJ6"/>
<name>A0A4Q1KIJ6_9SPHN</name>
<organism evidence="2 3">
    <name type="scientific">Sphingobium fluviale</name>
    <dbReference type="NCBI Taxonomy" id="2506423"/>
    <lineage>
        <taxon>Bacteria</taxon>
        <taxon>Pseudomonadati</taxon>
        <taxon>Pseudomonadota</taxon>
        <taxon>Alphaproteobacteria</taxon>
        <taxon>Sphingomonadales</taxon>
        <taxon>Sphingomonadaceae</taxon>
        <taxon>Sphingobium</taxon>
    </lineage>
</organism>
<gene>
    <name evidence="2" type="ORF">EQG66_07730</name>
</gene>
<keyword evidence="3" id="KW-1185">Reference proteome</keyword>
<proteinExistence type="predicted"/>
<dbReference type="RefSeq" id="WP_129404023.1">
    <property type="nucleotide sequence ID" value="NZ_SBKP01000006.1"/>
</dbReference>
<feature type="region of interest" description="Disordered" evidence="1">
    <location>
        <begin position="169"/>
        <end position="188"/>
    </location>
</feature>
<accession>A0A4Q1KIJ6</accession>
<dbReference type="EMBL" id="SBKP01000006">
    <property type="protein sequence ID" value="RXR28959.1"/>
    <property type="molecule type" value="Genomic_DNA"/>
</dbReference>